<protein>
    <recommendedName>
        <fullName evidence="5">Transmembrane protein</fullName>
    </recommendedName>
</protein>
<accession>A0A9P6EBS4</accession>
<keyword evidence="4" id="KW-1185">Reference proteome</keyword>
<dbReference type="EMBL" id="MU157870">
    <property type="protein sequence ID" value="KAF9526526.1"/>
    <property type="molecule type" value="Genomic_DNA"/>
</dbReference>
<gene>
    <name evidence="3" type="ORF">CPB83DRAFT_816864</name>
</gene>
<evidence type="ECO:0000313" key="3">
    <source>
        <dbReference type="EMBL" id="KAF9526526.1"/>
    </source>
</evidence>
<name>A0A9P6EBS4_9AGAR</name>
<dbReference type="OrthoDB" id="2939453at2759"/>
<sequence length="479" mass="52162">MPSFTTVVEDSSPLINYSSGWTPGSPSDDGTVFYSQSSFMNTDKQGEQLTLKYQGTSVTVVGAKRGNHGIYHAQIDSTAYPSVSGQNNLNQDTFNYTLFTKQIEYGDHILTLINDENKYLDIDYIAFDTTIGEPEEPIIIKSYQDLHPTFTYSPPNSWVAADQASWFSGSSGHQSSDPAARAQFTFSGAAVALYGSVGPNGSTAFSVQVDNLSASVLSARRSQFRPQQLLFWAGNLTSGNHTLYIQPQTTLGAISIDYANVYTTHSLGGSFDNVDVVTQIKEGNLGISTSDSSNIPTSIIVALGITSAIAIISIFCLITLLRKYRHIIHFRRKPLTKVRPFLPHLRTQPGQSTTNDSPATSIYPTTHNSAFGQPYFLQYMDPQSSIGTPVHFDLARAGHPFSPPDLLPHQRASSYELDPSRNNHFPQDSKILGLSRSLTSLRDGVAVTSSVPPVPHRGNGAVPPPQYTPVSGRPYLEAS</sequence>
<dbReference type="AlphaFoldDB" id="A0A9P6EBS4"/>
<organism evidence="3 4">
    <name type="scientific">Crepidotus variabilis</name>
    <dbReference type="NCBI Taxonomy" id="179855"/>
    <lineage>
        <taxon>Eukaryota</taxon>
        <taxon>Fungi</taxon>
        <taxon>Dikarya</taxon>
        <taxon>Basidiomycota</taxon>
        <taxon>Agaricomycotina</taxon>
        <taxon>Agaricomycetes</taxon>
        <taxon>Agaricomycetidae</taxon>
        <taxon>Agaricales</taxon>
        <taxon>Agaricineae</taxon>
        <taxon>Crepidotaceae</taxon>
        <taxon>Crepidotus</taxon>
    </lineage>
</organism>
<proteinExistence type="predicted"/>
<keyword evidence="2" id="KW-0812">Transmembrane</keyword>
<feature type="region of interest" description="Disordered" evidence="1">
    <location>
        <begin position="449"/>
        <end position="479"/>
    </location>
</feature>
<evidence type="ECO:0000313" key="4">
    <source>
        <dbReference type="Proteomes" id="UP000807306"/>
    </source>
</evidence>
<reference evidence="3" key="1">
    <citation type="submission" date="2020-11" db="EMBL/GenBank/DDBJ databases">
        <authorList>
            <consortium name="DOE Joint Genome Institute"/>
            <person name="Ahrendt S."/>
            <person name="Riley R."/>
            <person name="Andreopoulos W."/>
            <person name="Labutti K."/>
            <person name="Pangilinan J."/>
            <person name="Ruiz-Duenas F.J."/>
            <person name="Barrasa J.M."/>
            <person name="Sanchez-Garcia M."/>
            <person name="Camarero S."/>
            <person name="Miyauchi S."/>
            <person name="Serrano A."/>
            <person name="Linde D."/>
            <person name="Babiker R."/>
            <person name="Drula E."/>
            <person name="Ayuso-Fernandez I."/>
            <person name="Pacheco R."/>
            <person name="Padilla G."/>
            <person name="Ferreira P."/>
            <person name="Barriuso J."/>
            <person name="Kellner H."/>
            <person name="Castanera R."/>
            <person name="Alfaro M."/>
            <person name="Ramirez L."/>
            <person name="Pisabarro A.G."/>
            <person name="Kuo A."/>
            <person name="Tritt A."/>
            <person name="Lipzen A."/>
            <person name="He G."/>
            <person name="Yan M."/>
            <person name="Ng V."/>
            <person name="Cullen D."/>
            <person name="Martin F."/>
            <person name="Rosso M.-N."/>
            <person name="Henrissat B."/>
            <person name="Hibbett D."/>
            <person name="Martinez A.T."/>
            <person name="Grigoriev I.V."/>
        </authorList>
    </citation>
    <scope>NUCLEOTIDE SEQUENCE</scope>
    <source>
        <strain evidence="3">CBS 506.95</strain>
    </source>
</reference>
<dbReference type="Gene3D" id="2.60.120.260">
    <property type="entry name" value="Galactose-binding domain-like"/>
    <property type="match status" value="2"/>
</dbReference>
<comment type="caution">
    <text evidence="3">The sequence shown here is derived from an EMBL/GenBank/DDBJ whole genome shotgun (WGS) entry which is preliminary data.</text>
</comment>
<evidence type="ECO:0000256" key="1">
    <source>
        <dbReference type="SAM" id="MobiDB-lite"/>
    </source>
</evidence>
<keyword evidence="2" id="KW-1133">Transmembrane helix</keyword>
<evidence type="ECO:0000256" key="2">
    <source>
        <dbReference type="SAM" id="Phobius"/>
    </source>
</evidence>
<feature type="region of interest" description="Disordered" evidence="1">
    <location>
        <begin position="403"/>
        <end position="423"/>
    </location>
</feature>
<feature type="transmembrane region" description="Helical" evidence="2">
    <location>
        <begin position="299"/>
        <end position="321"/>
    </location>
</feature>
<evidence type="ECO:0008006" key="5">
    <source>
        <dbReference type="Google" id="ProtNLM"/>
    </source>
</evidence>
<keyword evidence="2" id="KW-0472">Membrane</keyword>
<dbReference type="Proteomes" id="UP000807306">
    <property type="component" value="Unassembled WGS sequence"/>
</dbReference>